<dbReference type="GO" id="GO:0016787">
    <property type="term" value="F:hydrolase activity"/>
    <property type="evidence" value="ECO:0007669"/>
    <property type="project" value="InterPro"/>
</dbReference>
<dbReference type="PANTHER" id="PTHR21240">
    <property type="entry name" value="2-AMINO-3-CARBOXYLMUCONATE-6-SEMIALDEHYDE DECARBOXYLASE"/>
    <property type="match status" value="1"/>
</dbReference>
<dbReference type="GO" id="GO:0046872">
    <property type="term" value="F:metal ion binding"/>
    <property type="evidence" value="ECO:0007669"/>
    <property type="project" value="UniProtKB-KW"/>
</dbReference>
<name>A0A8E2JNP1_9PEZI</name>
<keyword evidence="11" id="KW-1185">Reference proteome</keyword>
<dbReference type="Proteomes" id="UP000250140">
    <property type="component" value="Unassembled WGS sequence"/>
</dbReference>
<keyword evidence="3 8" id="KW-0210">Decarboxylase</keyword>
<sequence>MSKIDVHHHVYPPEFTEALNQAGGDPSGWYIPPWTLSADHDIKTLTGTKTAILSVTAPGPSILAYALDTLHADGVIVYTRYGTSHTYLGDAALAPVWAELDRRAAVVFVHPTHPVNTALVNAHMAQPLFDYPHETGRAAIDLILQGRTRQFPHIKFMLSHAGGTLPALVDRVAGLLPHTPMSVVGLGAEEILAEARRFYFDTALSSAGTTMGMLLGFAEKGHVLFGSDFPNAPDRSIKYFTRQLEGLEVGEEVKEDIYFWAARKLFPRLAGREV</sequence>
<evidence type="ECO:0000256" key="1">
    <source>
        <dbReference type="ARBA" id="ARBA00005871"/>
    </source>
</evidence>
<keyword evidence="4" id="KW-0862">Zinc</keyword>
<dbReference type="EC" id="4.1.1.52" evidence="7"/>
<keyword evidence="2" id="KW-0479">Metal-binding</keyword>
<evidence type="ECO:0000256" key="2">
    <source>
        <dbReference type="ARBA" id="ARBA00022723"/>
    </source>
</evidence>
<evidence type="ECO:0000256" key="5">
    <source>
        <dbReference type="ARBA" id="ARBA00023239"/>
    </source>
</evidence>
<organism evidence="10 11">
    <name type="scientific">Glonium stellatum</name>
    <dbReference type="NCBI Taxonomy" id="574774"/>
    <lineage>
        <taxon>Eukaryota</taxon>
        <taxon>Fungi</taxon>
        <taxon>Dikarya</taxon>
        <taxon>Ascomycota</taxon>
        <taxon>Pezizomycotina</taxon>
        <taxon>Dothideomycetes</taxon>
        <taxon>Pleosporomycetidae</taxon>
        <taxon>Gloniales</taxon>
        <taxon>Gloniaceae</taxon>
        <taxon>Glonium</taxon>
    </lineage>
</organism>
<dbReference type="GO" id="GO:0047596">
    <property type="term" value="F:6-methylsalicylate decarboxylase activity"/>
    <property type="evidence" value="ECO:0007669"/>
    <property type="project" value="UniProtKB-EC"/>
</dbReference>
<dbReference type="EMBL" id="KV750664">
    <property type="protein sequence ID" value="OCL03873.1"/>
    <property type="molecule type" value="Genomic_DNA"/>
</dbReference>
<evidence type="ECO:0000256" key="7">
    <source>
        <dbReference type="ARBA" id="ARBA00038889"/>
    </source>
</evidence>
<dbReference type="AlphaFoldDB" id="A0A8E2JNP1"/>
<dbReference type="GO" id="GO:0005829">
    <property type="term" value="C:cytosol"/>
    <property type="evidence" value="ECO:0007669"/>
    <property type="project" value="TreeGrafter"/>
</dbReference>
<keyword evidence="5 8" id="KW-0456">Lyase</keyword>
<proteinExistence type="inferred from homology"/>
<accession>A0A8E2JNP1</accession>
<dbReference type="Gene3D" id="3.20.20.140">
    <property type="entry name" value="Metal-dependent hydrolases"/>
    <property type="match status" value="2"/>
</dbReference>
<dbReference type="InterPro" id="IPR032466">
    <property type="entry name" value="Metal_Hydrolase"/>
</dbReference>
<gene>
    <name evidence="10" type="ORF">AOQ84DRAFT_433713</name>
</gene>
<dbReference type="GO" id="GO:0019748">
    <property type="term" value="P:secondary metabolic process"/>
    <property type="evidence" value="ECO:0007669"/>
    <property type="project" value="TreeGrafter"/>
</dbReference>
<dbReference type="InterPro" id="IPR032465">
    <property type="entry name" value="ACMSD"/>
</dbReference>
<evidence type="ECO:0000256" key="4">
    <source>
        <dbReference type="ARBA" id="ARBA00022833"/>
    </source>
</evidence>
<evidence type="ECO:0000259" key="9">
    <source>
        <dbReference type="Pfam" id="PF04909"/>
    </source>
</evidence>
<comment type="catalytic activity">
    <reaction evidence="6">
        <text>6-methylsalicylate + H(+) = 3-methylphenol + CO2</text>
        <dbReference type="Rhea" id="RHEA:23112"/>
        <dbReference type="ChEBI" id="CHEBI:15378"/>
        <dbReference type="ChEBI" id="CHEBI:16526"/>
        <dbReference type="ChEBI" id="CHEBI:17231"/>
        <dbReference type="ChEBI" id="CHEBI:36658"/>
        <dbReference type="EC" id="4.1.1.52"/>
    </reaction>
    <physiologicalReaction direction="left-to-right" evidence="6">
        <dbReference type="Rhea" id="RHEA:23113"/>
    </physiologicalReaction>
</comment>
<dbReference type="Pfam" id="PF04909">
    <property type="entry name" value="Amidohydro_2"/>
    <property type="match status" value="1"/>
</dbReference>
<evidence type="ECO:0000256" key="6">
    <source>
        <dbReference type="ARBA" id="ARBA00036832"/>
    </source>
</evidence>
<evidence type="ECO:0000256" key="8">
    <source>
        <dbReference type="RuleBase" id="RU366045"/>
    </source>
</evidence>
<comment type="similarity">
    <text evidence="1">Belongs to the metallo-dependent hydrolases superfamily. ACMSD family.</text>
</comment>
<reference evidence="10 11" key="1">
    <citation type="journal article" date="2016" name="Nat. Commun.">
        <title>Ectomycorrhizal ecology is imprinted in the genome of the dominant symbiotic fungus Cenococcum geophilum.</title>
        <authorList>
            <consortium name="DOE Joint Genome Institute"/>
            <person name="Peter M."/>
            <person name="Kohler A."/>
            <person name="Ohm R.A."/>
            <person name="Kuo A."/>
            <person name="Krutzmann J."/>
            <person name="Morin E."/>
            <person name="Arend M."/>
            <person name="Barry K.W."/>
            <person name="Binder M."/>
            <person name="Choi C."/>
            <person name="Clum A."/>
            <person name="Copeland A."/>
            <person name="Grisel N."/>
            <person name="Haridas S."/>
            <person name="Kipfer T."/>
            <person name="LaButti K."/>
            <person name="Lindquist E."/>
            <person name="Lipzen A."/>
            <person name="Maire R."/>
            <person name="Meier B."/>
            <person name="Mihaltcheva S."/>
            <person name="Molinier V."/>
            <person name="Murat C."/>
            <person name="Poggeler S."/>
            <person name="Quandt C.A."/>
            <person name="Sperisen C."/>
            <person name="Tritt A."/>
            <person name="Tisserant E."/>
            <person name="Crous P.W."/>
            <person name="Henrissat B."/>
            <person name="Nehls U."/>
            <person name="Egli S."/>
            <person name="Spatafora J.W."/>
            <person name="Grigoriev I.V."/>
            <person name="Martin F.M."/>
        </authorList>
    </citation>
    <scope>NUCLEOTIDE SEQUENCE [LARGE SCALE GENOMIC DNA]</scope>
    <source>
        <strain evidence="10 11">CBS 207.34</strain>
    </source>
</reference>
<dbReference type="SUPFAM" id="SSF51556">
    <property type="entry name" value="Metallo-dependent hydrolases"/>
    <property type="match status" value="1"/>
</dbReference>
<evidence type="ECO:0000313" key="10">
    <source>
        <dbReference type="EMBL" id="OCL03873.1"/>
    </source>
</evidence>
<protein>
    <recommendedName>
        <fullName evidence="7">6-methylsalicylate decarboxylase</fullName>
        <ecNumber evidence="7">4.1.1.52</ecNumber>
    </recommendedName>
</protein>
<dbReference type="OrthoDB" id="2832284at2759"/>
<evidence type="ECO:0000256" key="3">
    <source>
        <dbReference type="ARBA" id="ARBA00022793"/>
    </source>
</evidence>
<dbReference type="InterPro" id="IPR006680">
    <property type="entry name" value="Amidohydro-rel"/>
</dbReference>
<feature type="domain" description="Amidohydrolase-related" evidence="9">
    <location>
        <begin position="63"/>
        <end position="267"/>
    </location>
</feature>
<dbReference type="PANTHER" id="PTHR21240:SF29">
    <property type="entry name" value="AMIDOHYDROLASE-RELATED DOMAIN-CONTAINING PROTEIN"/>
    <property type="match status" value="1"/>
</dbReference>
<evidence type="ECO:0000313" key="11">
    <source>
        <dbReference type="Proteomes" id="UP000250140"/>
    </source>
</evidence>